<sequence>MPINRVNAEISPSQAEAIRAALAALRENLPFLIDLTPDERQGMLKFGEKNRSFVAKAMAVAEQNPDILPRGFNVDEMKADVRLVEDLYPLLHSVQEVLGKLENTYFAAGSEAYAAALLVYQYAKAANVATGALEDALDDLGRRFARRSKSAGSAGNGGVSAV</sequence>
<gene>
    <name evidence="1" type="ORF">SAMN02949497_3954</name>
</gene>
<dbReference type="STRING" id="1760988.SAMN02949497_3954"/>
<protein>
    <submittedName>
        <fullName evidence="1">Uncharacterized protein</fullName>
    </submittedName>
</protein>
<reference evidence="1 2" key="1">
    <citation type="submission" date="2016-12" db="EMBL/GenBank/DDBJ databases">
        <authorList>
            <person name="Song W.-J."/>
            <person name="Kurnit D.M."/>
        </authorList>
    </citation>
    <scope>NUCLEOTIDE SEQUENCE [LARGE SCALE GENOMIC DNA]</scope>
    <source>
        <strain evidence="1 2">175</strain>
    </source>
</reference>
<keyword evidence="2" id="KW-1185">Reference proteome</keyword>
<dbReference type="OrthoDB" id="5573309at2"/>
<dbReference type="EMBL" id="FXAM01000001">
    <property type="protein sequence ID" value="SMF96553.1"/>
    <property type="molecule type" value="Genomic_DNA"/>
</dbReference>
<evidence type="ECO:0000313" key="1">
    <source>
        <dbReference type="EMBL" id="SMF96553.1"/>
    </source>
</evidence>
<proteinExistence type="predicted"/>
<evidence type="ECO:0000313" key="2">
    <source>
        <dbReference type="Proteomes" id="UP000192923"/>
    </source>
</evidence>
<organism evidence="1 2">
    <name type="scientific">Methylomagnum ishizawai</name>
    <dbReference type="NCBI Taxonomy" id="1760988"/>
    <lineage>
        <taxon>Bacteria</taxon>
        <taxon>Pseudomonadati</taxon>
        <taxon>Pseudomonadota</taxon>
        <taxon>Gammaproteobacteria</taxon>
        <taxon>Methylococcales</taxon>
        <taxon>Methylococcaceae</taxon>
        <taxon>Methylomagnum</taxon>
    </lineage>
</organism>
<name>A0A1Y6D6W5_9GAMM</name>
<dbReference type="RefSeq" id="WP_085215426.1">
    <property type="nucleotide sequence ID" value="NZ_FXAM01000001.1"/>
</dbReference>
<dbReference type="AlphaFoldDB" id="A0A1Y6D6W5"/>
<dbReference type="Proteomes" id="UP000192923">
    <property type="component" value="Unassembled WGS sequence"/>
</dbReference>
<accession>A0A1Y6D6W5</accession>